<evidence type="ECO:0000313" key="2">
    <source>
        <dbReference type="RefSeq" id="XP_022158592.1"/>
    </source>
</evidence>
<gene>
    <name evidence="2" type="primary">LOC111025049</name>
</gene>
<sequence>MGCHFCLAILFWLRARDEDEAELLNIEQLLMCAMKGTGGIVKRLTSIKGWVRKWFFASREWLAKDESGHLFFDVPVRFGNLVSIRPIPELTQASFDTLKYYKDSFPKGRKIGTLVTNKLLLDFWLLDYNPLVRPIEASRPNSELGKSCSTSILNFVFRPRFMIFYLFVW</sequence>
<dbReference type="Proteomes" id="UP000504603">
    <property type="component" value="Unplaced"/>
</dbReference>
<dbReference type="RefSeq" id="XP_022158592.1">
    <property type="nucleotide sequence ID" value="XM_022302900.1"/>
</dbReference>
<dbReference type="KEGG" id="mcha:111025049"/>
<accession>A0A6J1DXL7</accession>
<protein>
    <submittedName>
        <fullName evidence="2">Uncharacterized protein LOC111025049 isoform X1</fullName>
    </submittedName>
</protein>
<reference evidence="2" key="1">
    <citation type="submission" date="2025-08" db="UniProtKB">
        <authorList>
            <consortium name="RefSeq"/>
        </authorList>
    </citation>
    <scope>IDENTIFICATION</scope>
    <source>
        <strain evidence="2">OHB3-1</strain>
    </source>
</reference>
<keyword evidence="1" id="KW-1185">Reference proteome</keyword>
<name>A0A6J1DXL7_MOMCH</name>
<proteinExistence type="predicted"/>
<evidence type="ECO:0000313" key="1">
    <source>
        <dbReference type="Proteomes" id="UP000504603"/>
    </source>
</evidence>
<dbReference type="AlphaFoldDB" id="A0A6J1DXL7"/>
<dbReference type="GeneID" id="111025049"/>
<organism evidence="1 2">
    <name type="scientific">Momordica charantia</name>
    <name type="common">Bitter gourd</name>
    <name type="synonym">Balsam pear</name>
    <dbReference type="NCBI Taxonomy" id="3673"/>
    <lineage>
        <taxon>Eukaryota</taxon>
        <taxon>Viridiplantae</taxon>
        <taxon>Streptophyta</taxon>
        <taxon>Embryophyta</taxon>
        <taxon>Tracheophyta</taxon>
        <taxon>Spermatophyta</taxon>
        <taxon>Magnoliopsida</taxon>
        <taxon>eudicotyledons</taxon>
        <taxon>Gunneridae</taxon>
        <taxon>Pentapetalae</taxon>
        <taxon>rosids</taxon>
        <taxon>fabids</taxon>
        <taxon>Cucurbitales</taxon>
        <taxon>Cucurbitaceae</taxon>
        <taxon>Momordiceae</taxon>
        <taxon>Momordica</taxon>
    </lineage>
</organism>